<evidence type="ECO:0000256" key="5">
    <source>
        <dbReference type="ARBA" id="ARBA00007417"/>
    </source>
</evidence>
<comment type="catalytic activity">
    <reaction evidence="12">
        <text>2,5-diamino-6-hydroxy-4-(5-phosphoribosylamino)-pyrimidine + H2O + H(+) = 5-amino-6-(5-phospho-D-ribosylamino)uracil + NH4(+)</text>
        <dbReference type="Rhea" id="RHEA:21868"/>
        <dbReference type="ChEBI" id="CHEBI:15377"/>
        <dbReference type="ChEBI" id="CHEBI:15378"/>
        <dbReference type="ChEBI" id="CHEBI:28938"/>
        <dbReference type="ChEBI" id="CHEBI:58453"/>
        <dbReference type="ChEBI" id="CHEBI:58614"/>
        <dbReference type="EC" id="3.5.4.26"/>
    </reaction>
</comment>
<dbReference type="SUPFAM" id="SSF53597">
    <property type="entry name" value="Dihydrofolate reductase-like"/>
    <property type="match status" value="1"/>
</dbReference>
<evidence type="ECO:0000256" key="11">
    <source>
        <dbReference type="ARBA" id="ARBA00023268"/>
    </source>
</evidence>
<feature type="domain" description="Rhodanese" evidence="16">
    <location>
        <begin position="102"/>
        <end position="145"/>
    </location>
</feature>
<dbReference type="GO" id="GO:0008270">
    <property type="term" value="F:zinc ion binding"/>
    <property type="evidence" value="ECO:0007669"/>
    <property type="project" value="InterPro"/>
</dbReference>
<dbReference type="InterPro" id="IPR004794">
    <property type="entry name" value="Eubact_RibD"/>
</dbReference>
<gene>
    <name evidence="18" type="primary">ribD</name>
    <name evidence="18" type="ORF">HYZ11_16055</name>
</gene>
<keyword evidence="7 12" id="KW-0479">Metal-binding</keyword>
<dbReference type="PANTHER" id="PTHR38011:SF7">
    <property type="entry name" value="2,5-DIAMINO-6-RIBOSYLAMINO-4(3H)-PYRIMIDINONE 5'-PHOSPHATE REDUCTASE"/>
    <property type="match status" value="1"/>
</dbReference>
<comment type="catalytic activity">
    <reaction evidence="12">
        <text>5-amino-6-(5-phospho-D-ribitylamino)uracil + NADP(+) = 5-amino-6-(5-phospho-D-ribosylamino)uracil + NADPH + H(+)</text>
        <dbReference type="Rhea" id="RHEA:17845"/>
        <dbReference type="ChEBI" id="CHEBI:15378"/>
        <dbReference type="ChEBI" id="CHEBI:57783"/>
        <dbReference type="ChEBI" id="CHEBI:58349"/>
        <dbReference type="ChEBI" id="CHEBI:58421"/>
        <dbReference type="ChEBI" id="CHEBI:58453"/>
        <dbReference type="EC" id="1.1.1.193"/>
    </reaction>
</comment>
<feature type="binding site" evidence="14">
    <location>
        <position position="163"/>
    </location>
    <ligand>
        <name>substrate</name>
    </ligand>
</feature>
<keyword evidence="10 12" id="KW-0560">Oxidoreductase</keyword>
<dbReference type="PROSITE" id="PS00903">
    <property type="entry name" value="CYT_DCMP_DEAMINASES_1"/>
    <property type="match status" value="1"/>
</dbReference>
<comment type="pathway">
    <text evidence="3 12">Cofactor biosynthesis; riboflavin biosynthesis; 5-amino-6-(D-ribitylamino)uracil from GTP: step 3/4.</text>
</comment>
<evidence type="ECO:0000256" key="10">
    <source>
        <dbReference type="ARBA" id="ARBA00023002"/>
    </source>
</evidence>
<dbReference type="PROSITE" id="PS51747">
    <property type="entry name" value="CYT_DCMP_DEAMINASES_2"/>
    <property type="match status" value="1"/>
</dbReference>
<protein>
    <recommendedName>
        <fullName evidence="12">Riboflavin biosynthesis protein RibD</fullName>
    </recommendedName>
    <domain>
        <recommendedName>
            <fullName evidence="12">Diaminohydroxyphosphoribosylaminopyrimidine deaminase</fullName>
            <shortName evidence="12">DRAP deaminase</shortName>
            <ecNumber evidence="12">3.5.4.26</ecNumber>
        </recommendedName>
        <alternativeName>
            <fullName evidence="12">Riboflavin-specific deaminase</fullName>
        </alternativeName>
    </domain>
    <domain>
        <recommendedName>
            <fullName evidence="12">5-amino-6-(5-phosphoribosylamino)uracil reductase</fullName>
            <ecNumber evidence="12">1.1.1.193</ecNumber>
        </recommendedName>
        <alternativeName>
            <fullName evidence="12">HTP reductase</fullName>
        </alternativeName>
    </domain>
</protein>
<keyword evidence="12 18" id="KW-0378">Hydrolase</keyword>
<dbReference type="Proteomes" id="UP000782312">
    <property type="component" value="Unassembled WGS sequence"/>
</dbReference>
<dbReference type="PANTHER" id="PTHR38011">
    <property type="entry name" value="DIHYDROFOLATE REDUCTASE FAMILY PROTEIN (AFU_ORTHOLOGUE AFUA_8G06820)"/>
    <property type="match status" value="1"/>
</dbReference>
<feature type="active site" description="Proton donor" evidence="13">
    <location>
        <position position="47"/>
    </location>
</feature>
<evidence type="ECO:0000313" key="18">
    <source>
        <dbReference type="EMBL" id="MBI3129120.1"/>
    </source>
</evidence>
<feature type="binding site" evidence="15">
    <location>
        <position position="70"/>
    </location>
    <ligand>
        <name>Zn(2+)</name>
        <dbReference type="ChEBI" id="CHEBI:29105"/>
        <note>catalytic</note>
    </ligand>
</feature>
<dbReference type="PROSITE" id="PS50206">
    <property type="entry name" value="RHODANESE_3"/>
    <property type="match status" value="1"/>
</dbReference>
<dbReference type="GO" id="GO:0008703">
    <property type="term" value="F:5-amino-6-(5-phosphoribosylamino)uracil reductase activity"/>
    <property type="evidence" value="ECO:0007669"/>
    <property type="project" value="UniProtKB-EC"/>
</dbReference>
<dbReference type="EC" id="1.1.1.193" evidence="12"/>
<dbReference type="Pfam" id="PF01872">
    <property type="entry name" value="RibD_C"/>
    <property type="match status" value="1"/>
</dbReference>
<dbReference type="GO" id="GO:0008835">
    <property type="term" value="F:diaminohydroxyphosphoribosylaminopyrimidine deaminase activity"/>
    <property type="evidence" value="ECO:0007669"/>
    <property type="project" value="UniProtKB-EC"/>
</dbReference>
<evidence type="ECO:0000256" key="3">
    <source>
        <dbReference type="ARBA" id="ARBA00004910"/>
    </source>
</evidence>
<feature type="binding site" evidence="15">
    <location>
        <position position="45"/>
    </location>
    <ligand>
        <name>Zn(2+)</name>
        <dbReference type="ChEBI" id="CHEBI:29105"/>
        <note>catalytic</note>
    </ligand>
</feature>
<comment type="similarity">
    <text evidence="4 12">In the N-terminal section; belongs to the cytidine and deoxycytidylate deaminase family.</text>
</comment>
<dbReference type="CDD" id="cd01284">
    <property type="entry name" value="Riboflavin_deaminase-reductase"/>
    <property type="match status" value="1"/>
</dbReference>
<dbReference type="Pfam" id="PF00383">
    <property type="entry name" value="dCMP_cyt_deam_1"/>
    <property type="match status" value="1"/>
</dbReference>
<evidence type="ECO:0000256" key="1">
    <source>
        <dbReference type="ARBA" id="ARBA00002151"/>
    </source>
</evidence>
<feature type="binding site" evidence="14">
    <location>
        <position position="218"/>
    </location>
    <ligand>
        <name>NADP(+)</name>
        <dbReference type="ChEBI" id="CHEBI:58349"/>
    </ligand>
</feature>
<evidence type="ECO:0000256" key="2">
    <source>
        <dbReference type="ARBA" id="ARBA00004882"/>
    </source>
</evidence>
<evidence type="ECO:0000256" key="9">
    <source>
        <dbReference type="ARBA" id="ARBA00022857"/>
    </source>
</evidence>
<dbReference type="Gene3D" id="3.40.140.10">
    <property type="entry name" value="Cytidine Deaminase, domain 2"/>
    <property type="match status" value="1"/>
</dbReference>
<dbReference type="NCBIfam" id="TIGR00326">
    <property type="entry name" value="eubact_ribD"/>
    <property type="match status" value="1"/>
</dbReference>
<dbReference type="GO" id="GO:0009231">
    <property type="term" value="P:riboflavin biosynthetic process"/>
    <property type="evidence" value="ECO:0007669"/>
    <property type="project" value="UniProtKB-KW"/>
</dbReference>
<dbReference type="InterPro" id="IPR024072">
    <property type="entry name" value="DHFR-like_dom_sf"/>
</dbReference>
<dbReference type="InterPro" id="IPR011549">
    <property type="entry name" value="RibD_C"/>
</dbReference>
<feature type="binding site" evidence="14">
    <location>
        <position position="195"/>
    </location>
    <ligand>
        <name>NADP(+)</name>
        <dbReference type="ChEBI" id="CHEBI:58349"/>
    </ligand>
</feature>
<comment type="pathway">
    <text evidence="2 12">Cofactor biosynthesis; riboflavin biosynthesis; 5-amino-6-(D-ribitylamino)uracil from GTP: step 2/4.</text>
</comment>
<evidence type="ECO:0000256" key="7">
    <source>
        <dbReference type="ARBA" id="ARBA00022723"/>
    </source>
</evidence>
<feature type="binding site" evidence="14">
    <location>
        <position position="199"/>
    </location>
    <ligand>
        <name>NADP(+)</name>
        <dbReference type="ChEBI" id="CHEBI:58349"/>
    </ligand>
</feature>
<evidence type="ECO:0000259" key="17">
    <source>
        <dbReference type="PROSITE" id="PS51747"/>
    </source>
</evidence>
<keyword evidence="8 12" id="KW-0862">Zinc</keyword>
<evidence type="ECO:0000256" key="15">
    <source>
        <dbReference type="PIRSR" id="PIRSR006769-3"/>
    </source>
</evidence>
<dbReference type="PIRSF" id="PIRSF006769">
    <property type="entry name" value="RibD"/>
    <property type="match status" value="1"/>
</dbReference>
<dbReference type="EC" id="3.5.4.26" evidence="12"/>
<feature type="binding site" evidence="14">
    <location>
        <begin position="293"/>
        <end position="299"/>
    </location>
    <ligand>
        <name>NADP(+)</name>
        <dbReference type="ChEBI" id="CHEBI:58349"/>
    </ligand>
</feature>
<name>A0A932I0H1_UNCTE</name>
<proteinExistence type="inferred from homology"/>
<dbReference type="InterPro" id="IPR002734">
    <property type="entry name" value="RibDG_C"/>
</dbReference>
<evidence type="ECO:0000256" key="4">
    <source>
        <dbReference type="ARBA" id="ARBA00005259"/>
    </source>
</evidence>
<dbReference type="SUPFAM" id="SSF53927">
    <property type="entry name" value="Cytidine deaminase-like"/>
    <property type="match status" value="1"/>
</dbReference>
<evidence type="ECO:0000256" key="8">
    <source>
        <dbReference type="ARBA" id="ARBA00022833"/>
    </source>
</evidence>
<dbReference type="InterPro" id="IPR002125">
    <property type="entry name" value="CMP_dCMP_dom"/>
</dbReference>
<comment type="function">
    <text evidence="1 12">Converts 2,5-diamino-6-(ribosylamino)-4(3h)-pyrimidinone 5'-phosphate into 5-amino-6-(ribosylamino)-2,4(1h,3h)-pyrimidinedione 5'-phosphate.</text>
</comment>
<dbReference type="AlphaFoldDB" id="A0A932I0H1"/>
<keyword evidence="6 12" id="KW-0686">Riboflavin biosynthesis</keyword>
<feature type="binding site" evidence="14">
    <location>
        <position position="179"/>
    </location>
    <ligand>
        <name>substrate</name>
    </ligand>
</feature>
<feature type="binding site" evidence="14">
    <location>
        <position position="191"/>
    </location>
    <ligand>
        <name>NADP(+)</name>
        <dbReference type="ChEBI" id="CHEBI:58349"/>
    </ligand>
</feature>
<feature type="binding site" evidence="14">
    <location>
        <position position="149"/>
    </location>
    <ligand>
        <name>NADP(+)</name>
        <dbReference type="ChEBI" id="CHEBI:58349"/>
    </ligand>
</feature>
<evidence type="ECO:0000256" key="14">
    <source>
        <dbReference type="PIRSR" id="PIRSR006769-2"/>
    </source>
</evidence>
<comment type="cofactor">
    <cofactor evidence="12 15">
        <name>Zn(2+)</name>
        <dbReference type="ChEBI" id="CHEBI:29105"/>
    </cofactor>
    <text evidence="12 15">Binds 1 zinc ion.</text>
</comment>
<evidence type="ECO:0000259" key="16">
    <source>
        <dbReference type="PROSITE" id="PS50206"/>
    </source>
</evidence>
<feature type="binding site" evidence="14">
    <location>
        <position position="165"/>
    </location>
    <ligand>
        <name>NADP(+)</name>
        <dbReference type="ChEBI" id="CHEBI:58349"/>
    </ligand>
</feature>
<keyword evidence="9 12" id="KW-0521">NADP</keyword>
<feature type="domain" description="CMP/dCMP-type deaminase" evidence="17">
    <location>
        <begin position="1"/>
        <end position="118"/>
    </location>
</feature>
<feature type="binding site" evidence="14">
    <location>
        <position position="291"/>
    </location>
    <ligand>
        <name>substrate</name>
    </ligand>
</feature>
<dbReference type="NCBIfam" id="TIGR00227">
    <property type="entry name" value="ribD_Cterm"/>
    <property type="match status" value="1"/>
</dbReference>
<evidence type="ECO:0000256" key="6">
    <source>
        <dbReference type="ARBA" id="ARBA00022619"/>
    </source>
</evidence>
<keyword evidence="11" id="KW-0511">Multifunctional enzyme</keyword>
<evidence type="ECO:0000256" key="13">
    <source>
        <dbReference type="PIRSR" id="PIRSR006769-1"/>
    </source>
</evidence>
<accession>A0A932I0H1</accession>
<sequence>MGEALVLAARGAGRTSPNPAVGAVVLDAGGRPAGQGFHERAGAPHAEAVALREAGERARGGTLYITLEPCAHQGRTPPCAPAVAGAGVTRVVAAVQDPDPRTAGRGFQILVDAGIRVEVGLRAREAVRLNEGFFTWHRDGRPLVTLKAAASLDGRIASRAGASRWLTGEKARAWAHGYRDRVDAILVGVETVLRDDPLLTSRPEGREGKPILRVILDSRLKTPETAKVLPPDREVATILAATRDAPADKEALLRRKGAEVLRLGPSGAGRVPLAPLLRELGERGVRHLLVEGGGRVHGAFLREGLAHKVLFFLAPLIMGDESARGAVAGLAPRTPGQALRLSYVRHEALGEDLLVEGYLAPPVWADFGEDGDV</sequence>
<evidence type="ECO:0000313" key="19">
    <source>
        <dbReference type="Proteomes" id="UP000782312"/>
    </source>
</evidence>
<dbReference type="Gene3D" id="3.40.430.10">
    <property type="entry name" value="Dihydrofolate Reductase, subunit A"/>
    <property type="match status" value="1"/>
</dbReference>
<evidence type="ECO:0000256" key="12">
    <source>
        <dbReference type="PIRNR" id="PIRNR006769"/>
    </source>
</evidence>
<comment type="caution">
    <text evidence="18">The sequence shown here is derived from an EMBL/GenBank/DDBJ whole genome shotgun (WGS) entry which is preliminary data.</text>
</comment>
<dbReference type="InterPro" id="IPR016193">
    <property type="entry name" value="Cytidine_deaminase-like"/>
</dbReference>
<dbReference type="EMBL" id="JACPUR010000038">
    <property type="protein sequence ID" value="MBI3129120.1"/>
    <property type="molecule type" value="Genomic_DNA"/>
</dbReference>
<dbReference type="GO" id="GO:0050661">
    <property type="term" value="F:NADP binding"/>
    <property type="evidence" value="ECO:0007669"/>
    <property type="project" value="InterPro"/>
</dbReference>
<organism evidence="18 19">
    <name type="scientific">Tectimicrobiota bacterium</name>
    <dbReference type="NCBI Taxonomy" id="2528274"/>
    <lineage>
        <taxon>Bacteria</taxon>
        <taxon>Pseudomonadati</taxon>
        <taxon>Nitrospinota/Tectimicrobiota group</taxon>
        <taxon>Candidatus Tectimicrobiota</taxon>
    </lineage>
</organism>
<dbReference type="InterPro" id="IPR050765">
    <property type="entry name" value="Riboflavin_Biosynth_HTPR"/>
</dbReference>
<feature type="binding site" evidence="15">
    <location>
        <position position="79"/>
    </location>
    <ligand>
        <name>Zn(2+)</name>
        <dbReference type="ChEBI" id="CHEBI:29105"/>
        <note>catalytic</note>
    </ligand>
</feature>
<reference evidence="18" key="1">
    <citation type="submission" date="2020-07" db="EMBL/GenBank/DDBJ databases">
        <title>Huge and variable diversity of episymbiotic CPR bacteria and DPANN archaea in groundwater ecosystems.</title>
        <authorList>
            <person name="He C.Y."/>
            <person name="Keren R."/>
            <person name="Whittaker M."/>
            <person name="Farag I.F."/>
            <person name="Doudna J."/>
            <person name="Cate J.H.D."/>
            <person name="Banfield J.F."/>
        </authorList>
    </citation>
    <scope>NUCLEOTIDE SEQUENCE</scope>
    <source>
        <strain evidence="18">NC_groundwater_763_Ag_S-0.2um_68_21</strain>
    </source>
</reference>
<comment type="similarity">
    <text evidence="5 12">In the C-terminal section; belongs to the HTP reductase family.</text>
</comment>
<dbReference type="InterPro" id="IPR001763">
    <property type="entry name" value="Rhodanese-like_dom"/>
</dbReference>
<dbReference type="InterPro" id="IPR016192">
    <property type="entry name" value="APOBEC/CMP_deaminase_Zn-bd"/>
</dbReference>
<feature type="binding site" evidence="14">
    <location>
        <position position="202"/>
    </location>
    <ligand>
        <name>substrate</name>
    </ligand>
</feature>